<evidence type="ECO:0000256" key="1">
    <source>
        <dbReference type="SAM" id="MobiDB-lite"/>
    </source>
</evidence>
<dbReference type="EMBL" id="DS178289">
    <property type="protein sequence ID" value="EFP84102.1"/>
    <property type="molecule type" value="Genomic_DNA"/>
</dbReference>
<proteinExistence type="predicted"/>
<dbReference type="VEuPathDB" id="FungiDB:PGTG_10480"/>
<dbReference type="KEGG" id="pgr:PGTG_10480"/>
<dbReference type="InParanoid" id="E3KIH7"/>
<dbReference type="AlphaFoldDB" id="E3KIH7"/>
<dbReference type="OrthoDB" id="2507298at2759"/>
<accession>E3KIH7</accession>
<reference key="1">
    <citation type="submission" date="2007-01" db="EMBL/GenBank/DDBJ databases">
        <title>The Genome Sequence of Puccinia graminis f. sp. tritici Strain CRL 75-36-700-3.</title>
        <authorList>
            <consortium name="The Broad Institute Genome Sequencing Platform"/>
            <person name="Birren B."/>
            <person name="Lander E."/>
            <person name="Galagan J."/>
            <person name="Nusbaum C."/>
            <person name="Devon K."/>
            <person name="Cuomo C."/>
            <person name="Jaffe D."/>
            <person name="Butler J."/>
            <person name="Alvarez P."/>
            <person name="Gnerre S."/>
            <person name="Grabherr M."/>
            <person name="Mauceli E."/>
            <person name="Brockman W."/>
            <person name="Young S."/>
            <person name="LaButti K."/>
            <person name="Sykes S."/>
            <person name="DeCaprio D."/>
            <person name="Crawford M."/>
            <person name="Koehrsen M."/>
            <person name="Engels R."/>
            <person name="Montgomery P."/>
            <person name="Pearson M."/>
            <person name="Howarth C."/>
            <person name="Larson L."/>
            <person name="White J."/>
            <person name="Zeng Q."/>
            <person name="Kodira C."/>
            <person name="Yandava C."/>
            <person name="Alvarado L."/>
            <person name="O'Leary S."/>
            <person name="Szabo L."/>
            <person name="Dean R."/>
            <person name="Schein J."/>
        </authorList>
    </citation>
    <scope>NUCLEOTIDE SEQUENCE</scope>
    <source>
        <strain>CRL 75-36-700-3</strain>
    </source>
</reference>
<keyword evidence="3" id="KW-1185">Reference proteome</keyword>
<name>E3KIH7_PUCGT</name>
<gene>
    <name evidence="2" type="ORF">PGTG_10480</name>
</gene>
<organism evidence="2 3">
    <name type="scientific">Puccinia graminis f. sp. tritici (strain CRL 75-36-700-3 / race SCCL)</name>
    <name type="common">Black stem rust fungus</name>
    <dbReference type="NCBI Taxonomy" id="418459"/>
    <lineage>
        <taxon>Eukaryota</taxon>
        <taxon>Fungi</taxon>
        <taxon>Dikarya</taxon>
        <taxon>Basidiomycota</taxon>
        <taxon>Pucciniomycotina</taxon>
        <taxon>Pucciniomycetes</taxon>
        <taxon>Pucciniales</taxon>
        <taxon>Pucciniaceae</taxon>
        <taxon>Puccinia</taxon>
    </lineage>
</organism>
<feature type="region of interest" description="Disordered" evidence="1">
    <location>
        <begin position="220"/>
        <end position="280"/>
    </location>
</feature>
<feature type="compositionally biased region" description="Polar residues" evidence="1">
    <location>
        <begin position="265"/>
        <end position="275"/>
    </location>
</feature>
<protein>
    <submittedName>
        <fullName evidence="2">Uncharacterized protein</fullName>
    </submittedName>
</protein>
<evidence type="ECO:0000313" key="3">
    <source>
        <dbReference type="Proteomes" id="UP000008783"/>
    </source>
</evidence>
<sequence>MPTYYVNPFGLETPTTTNAYPSLPSTILPDSPELDLPHIDTRSNTPDGQTQLRVDDIPGYKALALGWQGKLVKVLVAFKLYVVSKNKKKEKTWVPCGSTSEFPVDVTLGVTDFDQFRELVAAACNLHFKSTGGIIRESIEDPVRMPLAWLVSIPRVDEWKKSDKVKMKDASDYQDWLVTAFRAGKKSVGLDIRMTDPAEAKRRAKKEDLLAKREARAAAVKASASKKRKAKNGRGGSGGGGDGGGGGDSGGGGGGGGGPDGAYSEVSSDTDNSGSEIDADDFDDINFHMRSIYRAHPTNVTYDRLIPVYIDPTNPRRYILLSTAAVQTWAKDLMERTAGVSLQAPPRSLKYITMSPSKRAKFEQTVGNDNVNLLGQILVALQNNAGTPIERHAMPTSSPPNESDMEAYLEFISVRNKDEVLEVLTANDLTSYKIFKGGLPRKDVMDLGLTLGTVTKLFENTAKFDRHLGA</sequence>
<dbReference type="RefSeq" id="XP_003328521.1">
    <property type="nucleotide sequence ID" value="XM_003328473.2"/>
</dbReference>
<feature type="compositionally biased region" description="Gly residues" evidence="1">
    <location>
        <begin position="233"/>
        <end position="260"/>
    </location>
</feature>
<dbReference type="GeneID" id="10545200"/>
<dbReference type="HOGENOM" id="CLU_039964_2_0_1"/>
<evidence type="ECO:0000313" key="2">
    <source>
        <dbReference type="EMBL" id="EFP84102.1"/>
    </source>
</evidence>
<reference evidence="3" key="2">
    <citation type="journal article" date="2011" name="Proc. Natl. Acad. Sci. U.S.A.">
        <title>Obligate biotrophy features unraveled by the genomic analysis of rust fungi.</title>
        <authorList>
            <person name="Duplessis S."/>
            <person name="Cuomo C.A."/>
            <person name="Lin Y.-C."/>
            <person name="Aerts A."/>
            <person name="Tisserant E."/>
            <person name="Veneault-Fourrey C."/>
            <person name="Joly D.L."/>
            <person name="Hacquard S."/>
            <person name="Amselem J."/>
            <person name="Cantarel B.L."/>
            <person name="Chiu R."/>
            <person name="Coutinho P.M."/>
            <person name="Feau N."/>
            <person name="Field M."/>
            <person name="Frey P."/>
            <person name="Gelhaye E."/>
            <person name="Goldberg J."/>
            <person name="Grabherr M.G."/>
            <person name="Kodira C.D."/>
            <person name="Kohler A."/>
            <person name="Kuees U."/>
            <person name="Lindquist E.A."/>
            <person name="Lucas S.M."/>
            <person name="Mago R."/>
            <person name="Mauceli E."/>
            <person name="Morin E."/>
            <person name="Murat C."/>
            <person name="Pangilinan J.L."/>
            <person name="Park R."/>
            <person name="Pearson M."/>
            <person name="Quesneville H."/>
            <person name="Rouhier N."/>
            <person name="Sakthikumar S."/>
            <person name="Salamov A.A."/>
            <person name="Schmutz J."/>
            <person name="Selles B."/>
            <person name="Shapiro H."/>
            <person name="Tanguay P."/>
            <person name="Tuskan G.A."/>
            <person name="Henrissat B."/>
            <person name="Van de Peer Y."/>
            <person name="Rouze P."/>
            <person name="Ellis J.G."/>
            <person name="Dodds P.N."/>
            <person name="Schein J.E."/>
            <person name="Zhong S."/>
            <person name="Hamelin R.C."/>
            <person name="Grigoriev I.V."/>
            <person name="Szabo L.J."/>
            <person name="Martin F."/>
        </authorList>
    </citation>
    <scope>NUCLEOTIDE SEQUENCE [LARGE SCALE GENOMIC DNA]</scope>
    <source>
        <strain evidence="3">CRL 75-36-700-3 / race SCCL</strain>
    </source>
</reference>
<dbReference type="Proteomes" id="UP000008783">
    <property type="component" value="Unassembled WGS sequence"/>
</dbReference>